<sequence>MRGPGFQGQFRQIPCHNGKTRCINAVGFSFISEWKLTFHAPYEESERPVVWVNGSVTHFSSTRLHISSGVFLKQTSSTTYLLSNEIQDLTFQLRVIGRELLIAGHVNQSLCYKTNGLCGNCDGNRENDFNVTDGASLEDTWRVSTDESLFFYNYGTYSEQRQVTGGEYALKFERIGVSTDLIPDVLNSSVITTELLFKVFADSKPGGVLFTYSKTVTFTMFINVTIRLCIGLEIWDTGISAEVDKWNQVTLVYNNITGAIYFYHINSIGNIRQATRTMTAGVFKRGGSTISVGQWIPALETNTGERFRLPGYLGLIDEVRFWNREFSRHDVKTNWRVNVIATARHLAILWKFNEGQNNIVHDLVNGVHLYILSVRSAPRWIFSYVNIKILPVTTEITFHTSELRVKAEKWCNHYIVTSPLSYACSGLGGGTNSFYVRACLRVIAARNQVSLGVSVVVAFADTCQMQLNIAIWPARRMCRYGGFQGSRLINWIGVNCDIPCVFGYQTRELYGRCECDQGFWGSQCDKICLGGPVNVCSGHGRCLARSGTCQCGRKWRGATDCSQCTPGYFSKDCSVAIRPPTDELPITSVFGTGYYVTLDGVKINVNVAGEFTVLALKRYGLSIQFRQVRIGGYVRLRCVAVRVRANVIAIHSNIGRVGEVLITVNGFPVNHKTTISLGVSAFVFQRASLNRYTITGPGGFQFVINSLAIHFDVSITMDRWLCQQACGLLGRCRLPGSRVVPSNCSTGGGILDTYDISTVTQDILVSYVNKWAVPANVSSFGPILEIAGESPSVSGGGSCLFFNGTSIVSPPLVNVFVGNYITVQLFVKAKDPRFYTGTIISYAQSETFAVTVNGSIRIHFGAIVIDTQLILENELWNHISLVYRRRSGLVQFYLIDSLGVIQSRVFFIGVGVFPEGGTLSIALWQITSVVSLSIPGFVGWVDELSFWNKRFDAVMIQEIWNTNLQVDTPGLALLWKFNEGSGLIARATLGSFDFRLATPPFRGPVWYPSNAVIEASAYVIPEPSKDVMDNSTQELCSDIFLKGPLPEECSNATGGSDFYYDACIAEVTSSGSRDSVLATTMAFAVECQAALNLSVLPGQRLCNVLPGGRYDDWVGINCTKKCLFGRYSDGACKCDSGYWGANCSSVCPGGADNPCFGNGQCNMETGVCKCHPNWQGDQNCSSCTPGWKGLSCSVAVTTTEPSVANVTTKICTISERGYVTGFDGSLFTFTTLGEFVMINSTILQAHVRQVPCEVSSVCISAVGVRFNGLSISVHAPYDVNSQPVVYANDEQISAGGEPTKEMLISNVTVQPLSSTSYRIVISHYLSIQTVFAARYLSVESTIPLSFCQYADGLCGSCTKVPTLNETQGNGSSLFPTKRPTTVLEEFGRANASHNNVDGFVKEKLSVKGVGGSVIVIDKQVHKETRVIYGGIYNLYYRFTAVVTQKVVRLFVSDTVSFQLLVKSCDPRICGGTLLSYTSNVTFYISNHITVKVVIGLEVFNTGIATEEGLWNQITIVFYRLKLQLFVFVTFSSGLVQVRKFHLTIDPFIGEGTFAVGMWQPASVSISVQPTNVFYGQIDELCVWSRPLDYALVQQSWRSNIQPNALCLTNLWKFNEGESAIVKDLVSGVTLSFPKYPLETPQWVFSDAAIASVVAVNTKKNNSTLQEIATEVCIELIFKGPIHTACRLLGNVTLEFYFRACVEAVVDSGSTVQSINVVITISNYCEKTLDLSYWPAQPLCNKFPGKRFPNWIGANCTIPCIFGQASNDTQVCKCDPGFYGANCSGICPGGKGRTCNNHGICDAVTGKCFCELNWRGNENCTACSRGWAGTDCSTAVTRWPHGGALFGVGAVLLGGHFTSLRGISFTLHVTGEYYLIYSIHVSAVVQIRLVSCFERATCINSIAIKISSHTFVLHGPYTSGGDVVVWLNGIIIDTDVHPITVQTYGFEVKKIASYLWEVKYTGLHFKIHITGRYLSLSTKLTGLVCKSAIGLLGSCNQDLLESLMSFHPNKNCSDVSLAFNRTENQNASNNENTTQDVITALVVTKLKVKACQSLFQYEYKDLVEYRDANAGYALYFDQTAVVSEVIYKAFLSTDITIQIMFKTVRYGVIFAYTSSKTFFVTNKGGKFTIYYGDKNYPTNIAAELNKWNQISLVFRKSTTVLQFYYFSHGGQLHRLDIYTGVDIFAPGGMIALAGWMPSLDGSGIQPAESFVGVFDEVRIWTRYFHPAFILQTWNRSVDVETEDIAHAWKFDQGEGIVALDKVTGMKLELPIKPWRKPKWRYSDVTLQMPFYKSPTSFSFKNKTFQEQAEHFCNRTLLMGVLNTKCNNLGPGVAIFYFRSCLRHILTYESLYMSLEVMISYADYCQAINNLTVWPGKTLCNEYPGRDFPIWFGKACDRKCVFGTKKDSETCLCHYGYWGPECDSPCPGGAASPCGNNGVCDSITGKCNCRANYNGTVDCSKCSLGWTGIDCSLAFVSLKKLHFSIAICSIGGHYITFDGYSFTLVAVGEYYVINVPHKSFQVHVRQVPCRLQSVCVNAIGIRVLSTVISFHAPYITGGGPVILVNGRFIPLSGLVSNLGNLHHGILLKYEGHSHYQISWKDHFVIRIRITGRYLSFKVEVNPEYCKNSTGLLGSCDSDPNNDLKISSNTSVIPANASQSLLNDGVGSSAAVLDRDRIIVLKYKHYQETRLPSGGIYAIFVNRTGVSSKPLTRTFISHVDITVEILVKPYQLAGTIFSYAVVQTFAITIENFIIIHFGKTVIDTGVTATIKQWSHISLVWHYRTNALEFYHFDFNGEVQRRSYTLSSHPFLPGGVLSLGRWKVSPGDSEACTFTSFVGVFDEFRVWKRAFNPALVQQNWRMNVLPTHPDATGLWKINEGEGDVIKNLASNEHLYLPRSPLQQPKWVFSDAEVKTNFTSKRKPFESHFSNKTLENTAKSFCFELFYSSQISDFCYAGLKAELEFYYLVCLKDIATTGYLNTALTAVVTFSDHCQAVLNLTSWPAKPLCNRFPGSHFPLWIGHKCDVKCVFGTADPDDRNLCVCSKGYWGNDCSHLCPGGPLHTCGGHGRCDRTTGKCKCEVNWAGNSNCSSCSPGWSGTDCQFAVKPVKGVTLNTVVVASVGGYGYFSTFFGVSFTHRVAGEFYLLRSPAHNFFIQHQQAPCVTGDASTSLCTTGFGFGFGSSHVVIRAPVTTLSKAVVVFPLVWLNNRVVHIHHRTQLSVHFIMVRLSNATFHIYGPHGIKFSLTVGHSLAVIIRMPAAYCQSSTGLLGVCKSHTLKGSSKLETYITALKINSVVDASRSMFIYSFLHYIEHRVPTHAGFNLFFADHYVRSQPMYFPNVDVLTVELLVMAPRLGGVILSYSSQRRLAIVNNEKLMIIYSGSLFHTGLTLEIGQWNQISLVYRKMVGILHFYLFSSSGEVKVRVFKLDNHVFTNGGVLALRQWQLSPGSDNSLPGCSFVWQVDEMRIWKRRPSPDLVKVNCRVNVQAHAYPDLVHLWKFNQAKGRVIRDLRGKSDLLTVKFHKPHWSFSDADARSRKPISKEIVFINTKLRQDAESFCYSLILNGSLYARCKALSLQVAQFYYKACLRDILLSRNLHSAVHAVATFADFCQNSLELIEWPARELCHRSLLQRTHAGLVRVALRCSNN</sequence>
<accession>A0ABN8N6N9</accession>
<dbReference type="InterPro" id="IPR013320">
    <property type="entry name" value="ConA-like_dom_sf"/>
</dbReference>
<keyword evidence="1" id="KW-0245">EGF-like domain</keyword>
<keyword evidence="6" id="KW-1185">Reference proteome</keyword>
<evidence type="ECO:0000256" key="2">
    <source>
        <dbReference type="ARBA" id="ARBA00022737"/>
    </source>
</evidence>
<keyword evidence="2" id="KW-0677">Repeat</keyword>
<dbReference type="InterPro" id="IPR051216">
    <property type="entry name" value="Teneurin"/>
</dbReference>
<gene>
    <name evidence="5" type="ORF">PLOB_00004706</name>
</gene>
<dbReference type="Gene3D" id="2.60.120.200">
    <property type="match status" value="6"/>
</dbReference>
<dbReference type="InterPro" id="IPR058727">
    <property type="entry name" value="Helical_Vwde"/>
</dbReference>
<protein>
    <recommendedName>
        <fullName evidence="4">VWFD domain-containing protein</fullName>
    </recommendedName>
</protein>
<dbReference type="InterPro" id="IPR002049">
    <property type="entry name" value="LE_dom"/>
</dbReference>
<evidence type="ECO:0000256" key="3">
    <source>
        <dbReference type="ARBA" id="ARBA00023157"/>
    </source>
</evidence>
<evidence type="ECO:0000313" key="6">
    <source>
        <dbReference type="Proteomes" id="UP001159405"/>
    </source>
</evidence>
<feature type="domain" description="VWFD" evidence="4">
    <location>
        <begin position="2482"/>
        <end position="2666"/>
    </location>
</feature>
<dbReference type="SUPFAM" id="SSF49899">
    <property type="entry name" value="Concanavalin A-like lectins/glucanases"/>
    <property type="match status" value="6"/>
</dbReference>
<dbReference type="InterPro" id="IPR001846">
    <property type="entry name" value="VWF_type-D"/>
</dbReference>
<organism evidence="5 6">
    <name type="scientific">Porites lobata</name>
    <dbReference type="NCBI Taxonomy" id="104759"/>
    <lineage>
        <taxon>Eukaryota</taxon>
        <taxon>Metazoa</taxon>
        <taxon>Cnidaria</taxon>
        <taxon>Anthozoa</taxon>
        <taxon>Hexacorallia</taxon>
        <taxon>Scleractinia</taxon>
        <taxon>Fungiina</taxon>
        <taxon>Poritidae</taxon>
        <taxon>Porites</taxon>
    </lineage>
</organism>
<dbReference type="PANTHER" id="PTHR11219:SF69">
    <property type="entry name" value="TENEURIN-A"/>
    <property type="match status" value="1"/>
</dbReference>
<reference evidence="5 6" key="1">
    <citation type="submission" date="2022-05" db="EMBL/GenBank/DDBJ databases">
        <authorList>
            <consortium name="Genoscope - CEA"/>
            <person name="William W."/>
        </authorList>
    </citation>
    <scope>NUCLEOTIDE SEQUENCE [LARGE SCALE GENOMIC DNA]</scope>
</reference>
<dbReference type="CDD" id="cd00055">
    <property type="entry name" value="EGF_Lam"/>
    <property type="match status" value="3"/>
</dbReference>
<dbReference type="SMART" id="SM00181">
    <property type="entry name" value="EGF"/>
    <property type="match status" value="10"/>
</dbReference>
<dbReference type="InterPro" id="IPR000742">
    <property type="entry name" value="EGF"/>
</dbReference>
<dbReference type="PROSITE" id="PS51233">
    <property type="entry name" value="VWFD"/>
    <property type="match status" value="2"/>
</dbReference>
<dbReference type="Gene3D" id="2.170.300.10">
    <property type="entry name" value="Tie2 ligand-binding domain superfamily"/>
    <property type="match status" value="1"/>
</dbReference>
<evidence type="ECO:0000313" key="5">
    <source>
        <dbReference type="EMBL" id="CAH3044463.1"/>
    </source>
</evidence>
<dbReference type="PANTHER" id="PTHR11219">
    <property type="entry name" value="TENEURIN AND N-ACETYLGLUCOSAMINE-1-PHOSPHODIESTER ALPHA-N-ACETYLGLUCOSAMINIDASE"/>
    <property type="match status" value="1"/>
</dbReference>
<feature type="domain" description="VWFD" evidence="4">
    <location>
        <begin position="1"/>
        <end position="149"/>
    </location>
</feature>
<dbReference type="Pfam" id="PF26129">
    <property type="entry name" value="Vwde"/>
    <property type="match status" value="1"/>
</dbReference>
<comment type="caution">
    <text evidence="5">The sequence shown here is derived from an EMBL/GenBank/DDBJ whole genome shotgun (WGS) entry which is preliminary data.</text>
</comment>
<dbReference type="SUPFAM" id="SSF57184">
    <property type="entry name" value="Growth factor receptor domain"/>
    <property type="match status" value="1"/>
</dbReference>
<proteinExistence type="predicted"/>
<evidence type="ECO:0000259" key="4">
    <source>
        <dbReference type="PROSITE" id="PS51233"/>
    </source>
</evidence>
<evidence type="ECO:0000256" key="1">
    <source>
        <dbReference type="ARBA" id="ARBA00022536"/>
    </source>
</evidence>
<keyword evidence="3" id="KW-1015">Disulfide bond</keyword>
<dbReference type="Proteomes" id="UP001159405">
    <property type="component" value="Unassembled WGS sequence"/>
</dbReference>
<dbReference type="Pfam" id="PF00094">
    <property type="entry name" value="VWD"/>
    <property type="match status" value="3"/>
</dbReference>
<dbReference type="PROSITE" id="PS00022">
    <property type="entry name" value="EGF_1"/>
    <property type="match status" value="2"/>
</dbReference>
<dbReference type="InterPro" id="IPR009030">
    <property type="entry name" value="Growth_fac_rcpt_cys_sf"/>
</dbReference>
<dbReference type="EMBL" id="CALNXK010000012">
    <property type="protein sequence ID" value="CAH3044463.1"/>
    <property type="molecule type" value="Genomic_DNA"/>
</dbReference>
<name>A0ABN8N6N9_9CNID</name>